<comment type="caution">
    <text evidence="11">The sequence shown here is derived from an EMBL/GenBank/DDBJ whole genome shotgun (WGS) entry which is preliminary data.</text>
</comment>
<keyword evidence="3" id="KW-0597">Phosphoprotein</keyword>
<dbReference type="SUPFAM" id="SSF56112">
    <property type="entry name" value="Protein kinase-like (PK-like)"/>
    <property type="match status" value="1"/>
</dbReference>
<dbReference type="RefSeq" id="WP_109306868.1">
    <property type="nucleotide sequence ID" value="NZ_BJUF01000011.1"/>
</dbReference>
<dbReference type="PANTHER" id="PTHR43642">
    <property type="entry name" value="HYBRID SIGNAL TRANSDUCTION HISTIDINE KINASE G"/>
    <property type="match status" value="1"/>
</dbReference>
<evidence type="ECO:0000256" key="7">
    <source>
        <dbReference type="ARBA" id="ARBA00022840"/>
    </source>
</evidence>
<accession>A0A2U3AJ38</accession>
<gene>
    <name evidence="11" type="ORF">DEX24_13120</name>
</gene>
<dbReference type="EC" id="2.7.13.3" evidence="2"/>
<feature type="domain" description="Histidine kinase" evidence="10">
    <location>
        <begin position="1489"/>
        <end position="1705"/>
    </location>
</feature>
<dbReference type="Pfam" id="PF02518">
    <property type="entry name" value="HATPase_c"/>
    <property type="match status" value="1"/>
</dbReference>
<dbReference type="InterPro" id="IPR003594">
    <property type="entry name" value="HATPase_dom"/>
</dbReference>
<evidence type="ECO:0000259" key="10">
    <source>
        <dbReference type="PROSITE" id="PS50109"/>
    </source>
</evidence>
<dbReference type="GO" id="GO:0005524">
    <property type="term" value="F:ATP binding"/>
    <property type="evidence" value="ECO:0007669"/>
    <property type="project" value="UniProtKB-KW"/>
</dbReference>
<dbReference type="OrthoDB" id="9801841at2"/>
<sequence length="1706" mass="197367">MNSNQYKQLKTLASHSDWSFHIVFCKKRQRKLFMKKGPSTNITSLKKLYYEVNSTSTIDSNWLLQPLAIEEYKTSHCILYEFFEAVTLDIFAQNKLSLSQFKKFSLSIVNAFIGFEMQHQTYQSISSKTILINPKNYQGAFIAYDSLTSIYDETNLIKTPSKNTELLKYYSPEQTRQTNQVIDYRSDLYSLGVLFYEILTSEMPFKGDNSRDLLFDILTKQAPPLSDSRPDLPYMLSAMIAKLLKKDKNDRYQSAQGLKYDLEKLFKNIEVGRDTEKFPLALNDSGLTSTLNQQLIGRTTEIKQLQKILTKASHGDPQLLYVEGAAGVGKSSYIRELLWNTSVLHGYFITTKIEKSKFALENSLLVSSIRQLLKQLYTDTEHLVKWQSLFKHADLTLSSVLMDNIPEIAWFLDAQLPKQNFSFHSKKTKNLFHSDISKILQLFEKEHYPIILFFDDIHWASTLAVEDLIDFYSNYNIGNICIILSCRPDEYSNASQLQRTIQELPNGSTITLQSLPYSDIMSWVRLSIHMTDESYIQLVNQLYSLAKGNPFHTQNIFLAMIQNNVLNYSLTQKTWQFDSKNLSSLHFSDDILDLLTEKIKSLPPDCLKVLNIISYFGHSFSLNKLLYVSKMDFSIVHVILKTLIQEGYLIPLNNNFKYAETLYELKIDDFEDISFQFVHDHVLHTAQNLLCETEQFLWHYKIGQYYFYTKNLEKLDHLEKITYHWNLSKTALSPDEQSLLCNWNYKLSEKAIYIGLFNLSYQYIIACFSLLPARHWENDSLISFKVYLMRGYVEGILFDVETAMFFLDEALENTNELDYKLHVYFIKTRIYLDRDDVYKSIDIGLQALHLASVLVPSEPTKPQLAMEYFKTKYALSKNKKRDLAALPLASNSVITTLLEIMIDLVSAGFIVNKQLATFLILRSVRLVLKYGKTDVDSIIWNNYSLILIAGFNEFEAGIQFNSLALLEVEKTKDIKSRANIHLTIGSFINHWTKSFDTNIQHLRKSQKYAKELSINHMLAGASSFIVSIQLLNGSPLNVVKEEIKQQQLFLQATPMSLSTNYLNEVIYWVECLQDCYFEIDWHHKKINLTEDTITYMHFSLRQLMGYLLKKQEQLATYLIACHNLENNVMILPVMPHTLFIQSLSLYDMLLQAEQTTIMPKKDAQIILNNNLKKFKVWASLQQANFEHMYVLLQAQQLRLQKKYSDSLLYFDRAIQLSRQYQHLQDEAICCERAASYCVASGSHDSAQSYMKQAIEALERWGAHHIILEWKKHYSFLFENMMLPSPQVIESTNLPIIEEAIKLFSEEATIEAILKQTLSLLMRTVGATSCDWHQYDDQNLGFTATLQRNSRFICMDYSPVERRSNTLLNYVINSQESLIINNTDEKKNSHAYSTARSTYYIPILHNKKITAILCFENTQSSFAFNTSYNQIITIISRQIIAQISQINTVTNLESIVEKRTDTLMQLNNDLLESNQKLEYSKNNLQNLFQLISHDLRSPLTSVVGFIDLLLDGIIHDPQQINQYLVRSKEKLFSMNQMIQDLFDLSKLQAGSLKVNFETWSAQNLFFDLNSRLLFDVNQTHLNYSSEMKLDSDILLSIDLQRIEQVLMNLIQNAVKHTKEGSIDFSMIKREAYIDFIIKDTGNGIDPQHIPFIFDINYTKSSSLSTESSGIGLAICKQIIENHNGQFFVESTQNVGSIFTFSIPYIIQ</sequence>
<evidence type="ECO:0000256" key="4">
    <source>
        <dbReference type="ARBA" id="ARBA00022679"/>
    </source>
</evidence>
<evidence type="ECO:0000256" key="1">
    <source>
        <dbReference type="ARBA" id="ARBA00000085"/>
    </source>
</evidence>
<evidence type="ECO:0000256" key="2">
    <source>
        <dbReference type="ARBA" id="ARBA00012438"/>
    </source>
</evidence>
<dbReference type="Gene3D" id="1.10.510.10">
    <property type="entry name" value="Transferase(Phosphotransferase) domain 1"/>
    <property type="match status" value="1"/>
</dbReference>
<keyword evidence="7" id="KW-0067">ATP-binding</keyword>
<dbReference type="InterPro" id="IPR005467">
    <property type="entry name" value="His_kinase_dom"/>
</dbReference>
<evidence type="ECO:0000313" key="11">
    <source>
        <dbReference type="EMBL" id="PWI24527.1"/>
    </source>
</evidence>
<keyword evidence="8" id="KW-0902">Two-component regulatory system</keyword>
<evidence type="ECO:0000256" key="5">
    <source>
        <dbReference type="ARBA" id="ARBA00022741"/>
    </source>
</evidence>
<evidence type="ECO:0000259" key="9">
    <source>
        <dbReference type="PROSITE" id="PS50011"/>
    </source>
</evidence>
<proteinExistence type="predicted"/>
<dbReference type="CDD" id="cd00082">
    <property type="entry name" value="HisKA"/>
    <property type="match status" value="1"/>
</dbReference>
<dbReference type="Pfam" id="PF00512">
    <property type="entry name" value="HisKA"/>
    <property type="match status" value="1"/>
</dbReference>
<evidence type="ECO:0000313" key="12">
    <source>
        <dbReference type="Proteomes" id="UP000245938"/>
    </source>
</evidence>
<keyword evidence="6" id="KW-0418">Kinase</keyword>
<dbReference type="InterPro" id="IPR036097">
    <property type="entry name" value="HisK_dim/P_sf"/>
</dbReference>
<dbReference type="InterPro" id="IPR004358">
    <property type="entry name" value="Sig_transdc_His_kin-like_C"/>
</dbReference>
<dbReference type="Gene3D" id="3.30.450.40">
    <property type="match status" value="1"/>
</dbReference>
<dbReference type="SUPFAM" id="SSF52540">
    <property type="entry name" value="P-loop containing nucleoside triphosphate hydrolases"/>
    <property type="match status" value="1"/>
</dbReference>
<evidence type="ECO:0000256" key="8">
    <source>
        <dbReference type="ARBA" id="ARBA00023012"/>
    </source>
</evidence>
<dbReference type="InterPro" id="IPR011990">
    <property type="entry name" value="TPR-like_helical_dom_sf"/>
</dbReference>
<comment type="catalytic activity">
    <reaction evidence="1">
        <text>ATP + protein L-histidine = ADP + protein N-phospho-L-histidine.</text>
        <dbReference type="EC" id="2.7.13.3"/>
    </reaction>
</comment>
<dbReference type="PRINTS" id="PR00344">
    <property type="entry name" value="BCTRLSENSOR"/>
</dbReference>
<dbReference type="InterPro" id="IPR003661">
    <property type="entry name" value="HisK_dim/P_dom"/>
</dbReference>
<dbReference type="SMART" id="SM00387">
    <property type="entry name" value="HATPase_c"/>
    <property type="match status" value="1"/>
</dbReference>
<evidence type="ECO:0000256" key="6">
    <source>
        <dbReference type="ARBA" id="ARBA00022777"/>
    </source>
</evidence>
<dbReference type="SUPFAM" id="SSF47384">
    <property type="entry name" value="Homodimeric domain of signal transducing histidine kinase"/>
    <property type="match status" value="1"/>
</dbReference>
<dbReference type="Gene3D" id="3.40.50.300">
    <property type="entry name" value="P-loop containing nucleotide triphosphate hydrolases"/>
    <property type="match status" value="1"/>
</dbReference>
<dbReference type="Pfam" id="PF13191">
    <property type="entry name" value="AAA_16"/>
    <property type="match status" value="1"/>
</dbReference>
<dbReference type="InterPro" id="IPR029016">
    <property type="entry name" value="GAF-like_dom_sf"/>
</dbReference>
<dbReference type="PANTHER" id="PTHR43642:SF1">
    <property type="entry name" value="HYBRID SIGNAL TRANSDUCTION HISTIDINE KINASE G"/>
    <property type="match status" value="1"/>
</dbReference>
<dbReference type="PROSITE" id="PS50109">
    <property type="entry name" value="HIS_KIN"/>
    <property type="match status" value="1"/>
</dbReference>
<dbReference type="SUPFAM" id="SSF55781">
    <property type="entry name" value="GAF domain-like"/>
    <property type="match status" value="1"/>
</dbReference>
<dbReference type="InterPro" id="IPR036890">
    <property type="entry name" value="HATPase_C_sf"/>
</dbReference>
<dbReference type="SUPFAM" id="SSF55874">
    <property type="entry name" value="ATPase domain of HSP90 chaperone/DNA topoisomerase II/histidine kinase"/>
    <property type="match status" value="1"/>
</dbReference>
<dbReference type="SMART" id="SM00388">
    <property type="entry name" value="HisKA"/>
    <property type="match status" value="1"/>
</dbReference>
<keyword evidence="4" id="KW-0808">Transferase</keyword>
<protein>
    <recommendedName>
        <fullName evidence="2">histidine kinase</fullName>
        <ecNumber evidence="2">2.7.13.3</ecNumber>
    </recommendedName>
</protein>
<dbReference type="SMART" id="SM00220">
    <property type="entry name" value="S_TKc"/>
    <property type="match status" value="1"/>
</dbReference>
<dbReference type="SUPFAM" id="SSF48452">
    <property type="entry name" value="TPR-like"/>
    <property type="match status" value="1"/>
</dbReference>
<keyword evidence="5" id="KW-0547">Nucleotide-binding</keyword>
<dbReference type="Gene3D" id="1.10.287.130">
    <property type="match status" value="1"/>
</dbReference>
<dbReference type="PROSITE" id="PS50011">
    <property type="entry name" value="PROTEIN_KINASE_DOM"/>
    <property type="match status" value="1"/>
</dbReference>
<dbReference type="GO" id="GO:0000155">
    <property type="term" value="F:phosphorelay sensor kinase activity"/>
    <property type="evidence" value="ECO:0007669"/>
    <property type="project" value="InterPro"/>
</dbReference>
<dbReference type="InterPro" id="IPR053159">
    <property type="entry name" value="Hybrid_Histidine_Kinase"/>
</dbReference>
<evidence type="ECO:0000256" key="3">
    <source>
        <dbReference type="ARBA" id="ARBA00022553"/>
    </source>
</evidence>
<dbReference type="InterPro" id="IPR000719">
    <property type="entry name" value="Prot_kinase_dom"/>
</dbReference>
<dbReference type="InterPro" id="IPR041664">
    <property type="entry name" value="AAA_16"/>
</dbReference>
<dbReference type="Gene3D" id="3.30.565.10">
    <property type="entry name" value="Histidine kinase-like ATPase, C-terminal domain"/>
    <property type="match status" value="1"/>
</dbReference>
<dbReference type="Proteomes" id="UP000245938">
    <property type="component" value="Unassembled WGS sequence"/>
</dbReference>
<reference evidence="11 12" key="1">
    <citation type="submission" date="2018-05" db="EMBL/GenBank/DDBJ databases">
        <title>Kurthia sibirica genome sequence.</title>
        <authorList>
            <person name="Maclea K.S."/>
            <person name="Goen A.E."/>
        </authorList>
    </citation>
    <scope>NUCLEOTIDE SEQUENCE [LARGE SCALE GENOMIC DNA]</scope>
    <source>
        <strain evidence="11 12">ATCC 49154</strain>
    </source>
</reference>
<keyword evidence="12" id="KW-1185">Reference proteome</keyword>
<dbReference type="InterPro" id="IPR027417">
    <property type="entry name" value="P-loop_NTPase"/>
</dbReference>
<dbReference type="InterPro" id="IPR011009">
    <property type="entry name" value="Kinase-like_dom_sf"/>
</dbReference>
<dbReference type="EMBL" id="QFVR01000020">
    <property type="protein sequence ID" value="PWI24527.1"/>
    <property type="molecule type" value="Genomic_DNA"/>
</dbReference>
<organism evidence="11 12">
    <name type="scientific">Kurthia sibirica</name>
    <dbReference type="NCBI Taxonomy" id="202750"/>
    <lineage>
        <taxon>Bacteria</taxon>
        <taxon>Bacillati</taxon>
        <taxon>Bacillota</taxon>
        <taxon>Bacilli</taxon>
        <taxon>Bacillales</taxon>
        <taxon>Caryophanaceae</taxon>
        <taxon>Kurthia</taxon>
    </lineage>
</organism>
<name>A0A2U3AJ38_9BACL</name>
<feature type="domain" description="Protein kinase" evidence="9">
    <location>
        <begin position="1"/>
        <end position="266"/>
    </location>
</feature>
<dbReference type="Pfam" id="PF00069">
    <property type="entry name" value="Pkinase"/>
    <property type="match status" value="1"/>
</dbReference>